<evidence type="ECO:0000313" key="17">
    <source>
        <dbReference type="Proteomes" id="UP000244081"/>
    </source>
</evidence>
<dbReference type="Gene3D" id="1.10.287.130">
    <property type="match status" value="1"/>
</dbReference>
<dbReference type="Pfam" id="PF00512">
    <property type="entry name" value="HisKA"/>
    <property type="match status" value="1"/>
</dbReference>
<dbReference type="Proteomes" id="UP000244081">
    <property type="component" value="Unassembled WGS sequence"/>
</dbReference>
<dbReference type="PROSITE" id="PS50109">
    <property type="entry name" value="HIS_KIN"/>
    <property type="match status" value="1"/>
</dbReference>
<evidence type="ECO:0000256" key="6">
    <source>
        <dbReference type="ARBA" id="ARBA00022692"/>
    </source>
</evidence>
<evidence type="ECO:0000256" key="10">
    <source>
        <dbReference type="ARBA" id="ARBA00022989"/>
    </source>
</evidence>
<dbReference type="OrthoDB" id="9809766at2"/>
<evidence type="ECO:0000256" key="7">
    <source>
        <dbReference type="ARBA" id="ARBA00022741"/>
    </source>
</evidence>
<evidence type="ECO:0000259" key="14">
    <source>
        <dbReference type="PROSITE" id="PS50109"/>
    </source>
</evidence>
<evidence type="ECO:0000256" key="8">
    <source>
        <dbReference type="ARBA" id="ARBA00022777"/>
    </source>
</evidence>
<dbReference type="RefSeq" id="WP_107991947.1">
    <property type="nucleotide sequence ID" value="NZ_QAYG01000014.1"/>
</dbReference>
<dbReference type="SMART" id="SM00387">
    <property type="entry name" value="HATPase_c"/>
    <property type="match status" value="1"/>
</dbReference>
<evidence type="ECO:0000256" key="4">
    <source>
        <dbReference type="ARBA" id="ARBA00022553"/>
    </source>
</evidence>
<dbReference type="InterPro" id="IPR003661">
    <property type="entry name" value="HisK_dim/P_dom"/>
</dbReference>
<dbReference type="PROSITE" id="PS50885">
    <property type="entry name" value="HAMP"/>
    <property type="match status" value="1"/>
</dbReference>
<dbReference type="SUPFAM" id="SSF55874">
    <property type="entry name" value="ATPase domain of HSP90 chaperone/DNA topoisomerase II/histidine kinase"/>
    <property type="match status" value="1"/>
</dbReference>
<dbReference type="SMART" id="SM00388">
    <property type="entry name" value="HisKA"/>
    <property type="match status" value="1"/>
</dbReference>
<accession>A0A2T5US44</accession>
<evidence type="ECO:0000256" key="11">
    <source>
        <dbReference type="ARBA" id="ARBA00023012"/>
    </source>
</evidence>
<dbReference type="SUPFAM" id="SSF47384">
    <property type="entry name" value="Homodimeric domain of signal transducing histidine kinase"/>
    <property type="match status" value="1"/>
</dbReference>
<keyword evidence="11" id="KW-0902">Two-component regulatory system</keyword>
<dbReference type="CDD" id="cd00082">
    <property type="entry name" value="HisKA"/>
    <property type="match status" value="1"/>
</dbReference>
<evidence type="ECO:0000256" key="1">
    <source>
        <dbReference type="ARBA" id="ARBA00000085"/>
    </source>
</evidence>
<evidence type="ECO:0000313" key="16">
    <source>
        <dbReference type="EMBL" id="PTW54322.1"/>
    </source>
</evidence>
<evidence type="ECO:0000256" key="3">
    <source>
        <dbReference type="ARBA" id="ARBA00012438"/>
    </source>
</evidence>
<keyword evidence="13" id="KW-0472">Membrane</keyword>
<dbReference type="GO" id="GO:0000155">
    <property type="term" value="F:phosphorelay sensor kinase activity"/>
    <property type="evidence" value="ECO:0007669"/>
    <property type="project" value="InterPro"/>
</dbReference>
<dbReference type="EMBL" id="QAYG01000014">
    <property type="protein sequence ID" value="PTW54322.1"/>
    <property type="molecule type" value="Genomic_DNA"/>
</dbReference>
<dbReference type="GO" id="GO:0005886">
    <property type="term" value="C:plasma membrane"/>
    <property type="evidence" value="ECO:0007669"/>
    <property type="project" value="TreeGrafter"/>
</dbReference>
<keyword evidence="8 16" id="KW-0418">Kinase</keyword>
<dbReference type="InterPro" id="IPR036890">
    <property type="entry name" value="HATPase_C_sf"/>
</dbReference>
<reference evidence="16 17" key="1">
    <citation type="submission" date="2018-04" db="EMBL/GenBank/DDBJ databases">
        <title>Genomic Encyclopedia of Archaeal and Bacterial Type Strains, Phase II (KMG-II): from individual species to whole genera.</title>
        <authorList>
            <person name="Goeker M."/>
        </authorList>
    </citation>
    <scope>NUCLEOTIDE SEQUENCE [LARGE SCALE GENOMIC DNA]</scope>
    <source>
        <strain evidence="16 17">DSM 23382</strain>
    </source>
</reference>
<comment type="caution">
    <text evidence="16">The sequence shown here is derived from an EMBL/GenBank/DDBJ whole genome shotgun (WGS) entry which is preliminary data.</text>
</comment>
<organism evidence="16 17">
    <name type="scientific">Breoghania corrubedonensis</name>
    <dbReference type="NCBI Taxonomy" id="665038"/>
    <lineage>
        <taxon>Bacteria</taxon>
        <taxon>Pseudomonadati</taxon>
        <taxon>Pseudomonadota</taxon>
        <taxon>Alphaproteobacteria</taxon>
        <taxon>Hyphomicrobiales</taxon>
        <taxon>Stappiaceae</taxon>
        <taxon>Breoghania</taxon>
    </lineage>
</organism>
<keyword evidence="10 13" id="KW-1133">Transmembrane helix</keyword>
<dbReference type="InterPro" id="IPR036097">
    <property type="entry name" value="HisK_dim/P_sf"/>
</dbReference>
<evidence type="ECO:0000256" key="2">
    <source>
        <dbReference type="ARBA" id="ARBA00004141"/>
    </source>
</evidence>
<name>A0A2T5US44_9HYPH</name>
<evidence type="ECO:0000256" key="9">
    <source>
        <dbReference type="ARBA" id="ARBA00022840"/>
    </source>
</evidence>
<proteinExistence type="predicted"/>
<keyword evidence="9" id="KW-0067">ATP-binding</keyword>
<feature type="region of interest" description="Disordered" evidence="12">
    <location>
        <begin position="57"/>
        <end position="86"/>
    </location>
</feature>
<evidence type="ECO:0000256" key="5">
    <source>
        <dbReference type="ARBA" id="ARBA00022679"/>
    </source>
</evidence>
<feature type="compositionally biased region" description="Basic and acidic residues" evidence="12">
    <location>
        <begin position="58"/>
        <end position="67"/>
    </location>
</feature>
<feature type="transmembrane region" description="Helical" evidence="13">
    <location>
        <begin position="171"/>
        <end position="190"/>
    </location>
</feature>
<dbReference type="GO" id="GO:0005524">
    <property type="term" value="F:ATP binding"/>
    <property type="evidence" value="ECO:0007669"/>
    <property type="project" value="UniProtKB-KW"/>
</dbReference>
<dbReference type="PANTHER" id="PTHR45436">
    <property type="entry name" value="SENSOR HISTIDINE KINASE YKOH"/>
    <property type="match status" value="1"/>
</dbReference>
<dbReference type="InterPro" id="IPR050428">
    <property type="entry name" value="TCS_sensor_his_kinase"/>
</dbReference>
<evidence type="ECO:0000256" key="12">
    <source>
        <dbReference type="SAM" id="MobiDB-lite"/>
    </source>
</evidence>
<dbReference type="InterPro" id="IPR003594">
    <property type="entry name" value="HATPase_dom"/>
</dbReference>
<feature type="domain" description="HAMP" evidence="15">
    <location>
        <begin position="187"/>
        <end position="239"/>
    </location>
</feature>
<dbReference type="AlphaFoldDB" id="A0A2T5US44"/>
<comment type="subcellular location">
    <subcellularLocation>
        <location evidence="2">Membrane</location>
        <topology evidence="2">Multi-pass membrane protein</topology>
    </subcellularLocation>
</comment>
<keyword evidence="7" id="KW-0547">Nucleotide-binding</keyword>
<dbReference type="EC" id="2.7.13.3" evidence="3"/>
<comment type="catalytic activity">
    <reaction evidence="1">
        <text>ATP + protein L-histidine = ADP + protein N-phospho-L-histidine.</text>
        <dbReference type="EC" id="2.7.13.3"/>
    </reaction>
</comment>
<sequence length="456" mass="49538">MTGPRSLQLRIALMVGLAVTVLWLVAASVTGYRLRHELDIEFDGALRDTAHRLLHLADSGERPDRPGRLRGHGRKGHGSGRKKEGRRDALGDFYSYRIVDDKGHVVLASEDAVASNFPPFESTGFVRTDTRTLFYDRVKNDDGVLTIVVAEPRSRRAMVVGEIVVSLSRPLLLMIPLMFAAIFLIVRFSLAPMRQLRDDLGQRGAHKLAPLADNGLPSELTPIVGSINALLARLGAAFEAERSFAANAAHELRTPVAGAIAQAQRLQAETDDAGVIARARDIENTLKRLNRLSEKLMQLARAEGARLRTGTSADLRPILRIVVEDFERYSGAGRLELSLPETPILSDLDPDAFGILSRNLIENALKHGAAQTPVKVELSAPAVLSVANAGCVVLPEDLDRLTARFARSNDKTDGSGLGLAIVKTIADRTGARLEFNTPAPGRTDGIEVRVSFPRSD</sequence>
<dbReference type="Gene3D" id="3.30.565.10">
    <property type="entry name" value="Histidine kinase-like ATPase, C-terminal domain"/>
    <property type="match status" value="1"/>
</dbReference>
<evidence type="ECO:0000256" key="13">
    <source>
        <dbReference type="SAM" id="Phobius"/>
    </source>
</evidence>
<gene>
    <name evidence="16" type="ORF">C8N35_1143</name>
</gene>
<dbReference type="InterPro" id="IPR005467">
    <property type="entry name" value="His_kinase_dom"/>
</dbReference>
<keyword evidence="5" id="KW-0808">Transferase</keyword>
<keyword evidence="4" id="KW-0597">Phosphoprotein</keyword>
<dbReference type="CDD" id="cd00075">
    <property type="entry name" value="HATPase"/>
    <property type="match status" value="1"/>
</dbReference>
<protein>
    <recommendedName>
        <fullName evidence="3">histidine kinase</fullName>
        <ecNumber evidence="3">2.7.13.3</ecNumber>
    </recommendedName>
</protein>
<feature type="domain" description="Histidine kinase" evidence="14">
    <location>
        <begin position="247"/>
        <end position="456"/>
    </location>
</feature>
<feature type="compositionally biased region" description="Basic residues" evidence="12">
    <location>
        <begin position="68"/>
        <end position="80"/>
    </location>
</feature>
<dbReference type="PANTHER" id="PTHR45436:SF14">
    <property type="entry name" value="SENSOR PROTEIN QSEC"/>
    <property type="match status" value="1"/>
</dbReference>
<keyword evidence="17" id="KW-1185">Reference proteome</keyword>
<dbReference type="InterPro" id="IPR003660">
    <property type="entry name" value="HAMP_dom"/>
</dbReference>
<dbReference type="Pfam" id="PF02518">
    <property type="entry name" value="HATPase_c"/>
    <property type="match status" value="1"/>
</dbReference>
<keyword evidence="6 13" id="KW-0812">Transmembrane</keyword>
<evidence type="ECO:0000259" key="15">
    <source>
        <dbReference type="PROSITE" id="PS50885"/>
    </source>
</evidence>